<dbReference type="AlphaFoldDB" id="A0AAD4ULM3"/>
<evidence type="ECO:0000313" key="11">
    <source>
        <dbReference type="Proteomes" id="UP001214576"/>
    </source>
</evidence>
<comment type="caution">
    <text evidence="10">The sequence shown here is derived from an EMBL/GenBank/DDBJ whole genome shotgun (WGS) entry which is preliminary data.</text>
</comment>
<comment type="subcellular location">
    <subcellularLocation>
        <location evidence="1">Membrane</location>
        <topology evidence="1">Multi-pass membrane protein</topology>
    </subcellularLocation>
</comment>
<name>A0AAD4ULM3_OVIAM</name>
<feature type="transmembrane region" description="Helical" evidence="8">
    <location>
        <begin position="494"/>
        <end position="519"/>
    </location>
</feature>
<feature type="transmembrane region" description="Helical" evidence="8">
    <location>
        <begin position="531"/>
        <end position="550"/>
    </location>
</feature>
<evidence type="ECO:0000313" key="10">
    <source>
        <dbReference type="EMBL" id="KAI4546974.1"/>
    </source>
</evidence>
<keyword evidence="11" id="KW-1185">Reference proteome</keyword>
<evidence type="ECO:0000256" key="7">
    <source>
        <dbReference type="SAM" id="MobiDB-lite"/>
    </source>
</evidence>
<dbReference type="GO" id="GO:0120020">
    <property type="term" value="F:cholesterol transfer activity"/>
    <property type="evidence" value="ECO:0007669"/>
    <property type="project" value="TreeGrafter"/>
</dbReference>
<evidence type="ECO:0000256" key="6">
    <source>
        <dbReference type="ARBA" id="ARBA00023136"/>
    </source>
</evidence>
<accession>A0AAD4ULM3</accession>
<feature type="transmembrane region" description="Helical" evidence="8">
    <location>
        <begin position="471"/>
        <end position="488"/>
    </location>
</feature>
<evidence type="ECO:0000256" key="3">
    <source>
        <dbReference type="ARBA" id="ARBA00022448"/>
    </source>
</evidence>
<dbReference type="GO" id="GO:0042632">
    <property type="term" value="P:cholesterol homeostasis"/>
    <property type="evidence" value="ECO:0007669"/>
    <property type="project" value="TreeGrafter"/>
</dbReference>
<dbReference type="Pfam" id="PF00005">
    <property type="entry name" value="ABC_tran"/>
    <property type="match status" value="1"/>
</dbReference>
<protein>
    <recommendedName>
        <fullName evidence="9">ABC transporter domain-containing protein</fullName>
    </recommendedName>
</protein>
<evidence type="ECO:0000256" key="5">
    <source>
        <dbReference type="ARBA" id="ARBA00022989"/>
    </source>
</evidence>
<dbReference type="PROSITE" id="PS50893">
    <property type="entry name" value="ABC_TRANSPORTER_2"/>
    <property type="match status" value="1"/>
</dbReference>
<dbReference type="Proteomes" id="UP001214576">
    <property type="component" value="Unassembled WGS sequence"/>
</dbReference>
<evidence type="ECO:0000256" key="8">
    <source>
        <dbReference type="SAM" id="Phobius"/>
    </source>
</evidence>
<proteinExistence type="inferred from homology"/>
<dbReference type="SUPFAM" id="SSF52540">
    <property type="entry name" value="P-loop containing nucleoside triphosphate hydrolases"/>
    <property type="match status" value="1"/>
</dbReference>
<feature type="region of interest" description="Disordered" evidence="7">
    <location>
        <begin position="15"/>
        <end position="45"/>
    </location>
</feature>
<dbReference type="PANTHER" id="PTHR48041">
    <property type="entry name" value="ABC TRANSPORTER G FAMILY MEMBER 28"/>
    <property type="match status" value="1"/>
</dbReference>
<dbReference type="InterPro" id="IPR043926">
    <property type="entry name" value="ABCG_dom"/>
</dbReference>
<feature type="transmembrane region" description="Helical" evidence="8">
    <location>
        <begin position="607"/>
        <end position="626"/>
    </location>
</feature>
<dbReference type="Gene3D" id="3.40.50.300">
    <property type="entry name" value="P-loop containing nucleotide triphosphate hydrolases"/>
    <property type="match status" value="1"/>
</dbReference>
<dbReference type="InterPro" id="IPR003439">
    <property type="entry name" value="ABC_transporter-like_ATP-bd"/>
</dbReference>
<dbReference type="GO" id="GO:0005524">
    <property type="term" value="F:ATP binding"/>
    <property type="evidence" value="ECO:0007669"/>
    <property type="project" value="InterPro"/>
</dbReference>
<dbReference type="GO" id="GO:0043235">
    <property type="term" value="C:receptor complex"/>
    <property type="evidence" value="ECO:0007669"/>
    <property type="project" value="TreeGrafter"/>
</dbReference>
<dbReference type="GO" id="GO:0016887">
    <property type="term" value="F:ATP hydrolysis activity"/>
    <property type="evidence" value="ECO:0007669"/>
    <property type="project" value="InterPro"/>
</dbReference>
<sequence>MTWAPSPFTFSKLPPGEWNPLGLRSPPQLAPDSNTSKPFSATLPPPKSNLKLLTSRVSQQGLQDSVFSSESDNSLYFTYSGQPNTLEVRDLSYQVETKLRTGCGRASLLDVITGRGPGGKIKSGQIWINGQPSTAQLVRKCVAHVRQHDQLLPNLTVRETLAFVAQLRLPRNFSQAQRDKRVDDVIAELRLRQCANTRVGNIYVRGVSGGERRRVSIGVQLLWNPGILILDEPTSGLDSFTAHNLVKTLSRLARGNRLVLISIHQPRSDIFGLFDLVLLMTSGTTIYLGAAQHMVQYFTAVGHPCPRYSNPADYYVDLTSIDRRSKEQEVATREKARSLAALFKEKVHGFDDFLWTAESRKQGVDICVQSRQISNDFRDLPTLLIHGAEACLMSLIIGFLYYGHGAVQLSLTDTAALLFMIGALVPFNVILDVISKCHSERALLYYELEDGLYTAGPYFFAKILGEFPEHCVYIIIYGMPIYWLANLRPGLEPFLLHFLLVWLVVFCCRVMALAAAALLPTFHMSSFFGNALYNSFYLTGGFMISLDNLWTVPALISKVSFLRWCFEGLMKIQFGGHAYYMEAGNITIRIPGDLILNSMGLNSYPLYAIYFFVIGISCGFVILYYLSLRFIKQKSSQDW</sequence>
<comment type="similarity">
    <text evidence="2">Belongs to the ABC transporter superfamily. ABCG family. Eye pigment precursor importer (TC 3.A.1.204) subfamily.</text>
</comment>
<dbReference type="CDD" id="cd03234">
    <property type="entry name" value="ABCG_White"/>
    <property type="match status" value="1"/>
</dbReference>
<evidence type="ECO:0000259" key="9">
    <source>
        <dbReference type="PROSITE" id="PS50893"/>
    </source>
</evidence>
<dbReference type="GO" id="GO:0005886">
    <property type="term" value="C:plasma membrane"/>
    <property type="evidence" value="ECO:0007669"/>
    <property type="project" value="TreeGrafter"/>
</dbReference>
<feature type="transmembrane region" description="Helical" evidence="8">
    <location>
        <begin position="380"/>
        <end position="402"/>
    </location>
</feature>
<dbReference type="PANTHER" id="PTHR48041:SF71">
    <property type="entry name" value="ATP-BINDING CASSETTE SUB-FAMILY G MEMBER 8"/>
    <property type="match status" value="1"/>
</dbReference>
<dbReference type="InterPro" id="IPR027417">
    <property type="entry name" value="P-loop_NTPase"/>
</dbReference>
<organism evidence="10 11">
    <name type="scientific">Ovis ammon polii</name>
    <dbReference type="NCBI Taxonomy" id="230172"/>
    <lineage>
        <taxon>Eukaryota</taxon>
        <taxon>Metazoa</taxon>
        <taxon>Chordata</taxon>
        <taxon>Craniata</taxon>
        <taxon>Vertebrata</taxon>
        <taxon>Euteleostomi</taxon>
        <taxon>Mammalia</taxon>
        <taxon>Eutheria</taxon>
        <taxon>Laurasiatheria</taxon>
        <taxon>Artiodactyla</taxon>
        <taxon>Ruminantia</taxon>
        <taxon>Pecora</taxon>
        <taxon>Bovidae</taxon>
        <taxon>Caprinae</taxon>
        <taxon>Ovis</taxon>
    </lineage>
</organism>
<evidence type="ECO:0000256" key="2">
    <source>
        <dbReference type="ARBA" id="ARBA00005814"/>
    </source>
</evidence>
<dbReference type="Pfam" id="PF01061">
    <property type="entry name" value="ABC2_membrane"/>
    <property type="match status" value="1"/>
</dbReference>
<evidence type="ECO:0000256" key="4">
    <source>
        <dbReference type="ARBA" id="ARBA00022692"/>
    </source>
</evidence>
<dbReference type="EMBL" id="JAKZEL010000002">
    <property type="protein sequence ID" value="KAI4546974.1"/>
    <property type="molecule type" value="Genomic_DNA"/>
</dbReference>
<keyword evidence="6 8" id="KW-0472">Membrane</keyword>
<dbReference type="PROSITE" id="PS00211">
    <property type="entry name" value="ABC_TRANSPORTER_1"/>
    <property type="match status" value="1"/>
</dbReference>
<feature type="domain" description="ABC transporter" evidence="9">
    <location>
        <begin position="60"/>
        <end position="307"/>
    </location>
</feature>
<dbReference type="InterPro" id="IPR013525">
    <property type="entry name" value="ABC2_TM"/>
</dbReference>
<keyword evidence="3" id="KW-0813">Transport</keyword>
<gene>
    <name evidence="10" type="ORF">MG293_003529</name>
</gene>
<dbReference type="Pfam" id="PF19055">
    <property type="entry name" value="ABC2_membrane_7"/>
    <property type="match status" value="1"/>
</dbReference>
<dbReference type="GO" id="GO:0140359">
    <property type="term" value="F:ABC-type transporter activity"/>
    <property type="evidence" value="ECO:0007669"/>
    <property type="project" value="InterPro"/>
</dbReference>
<feature type="transmembrane region" description="Helical" evidence="8">
    <location>
        <begin position="414"/>
        <end position="434"/>
    </location>
</feature>
<reference evidence="10" key="1">
    <citation type="submission" date="2022-03" db="EMBL/GenBank/DDBJ databases">
        <title>Genomic analyses of argali, domestic sheep and their hybrids provide insights into chromosomal evolution, heterosis and genetic basis of agronomic traits.</title>
        <authorList>
            <person name="Li M."/>
        </authorList>
    </citation>
    <scope>NUCLEOTIDE SEQUENCE</scope>
    <source>
        <strain evidence="10">CAU-MHL-2022a</strain>
        <tissue evidence="10">Skin</tissue>
    </source>
</reference>
<keyword evidence="4 8" id="KW-0812">Transmembrane</keyword>
<dbReference type="InterPro" id="IPR050352">
    <property type="entry name" value="ABCG_transporters"/>
</dbReference>
<feature type="transmembrane region" description="Helical" evidence="8">
    <location>
        <begin position="270"/>
        <end position="290"/>
    </location>
</feature>
<evidence type="ECO:0000256" key="1">
    <source>
        <dbReference type="ARBA" id="ARBA00004141"/>
    </source>
</evidence>
<keyword evidence="5 8" id="KW-1133">Transmembrane helix</keyword>
<dbReference type="InterPro" id="IPR017871">
    <property type="entry name" value="ABC_transporter-like_CS"/>
</dbReference>
<dbReference type="GO" id="GO:0033344">
    <property type="term" value="P:cholesterol efflux"/>
    <property type="evidence" value="ECO:0007669"/>
    <property type="project" value="TreeGrafter"/>
</dbReference>